<name>A0A6A6M3X1_HEVBR</name>
<dbReference type="InterPro" id="IPR036638">
    <property type="entry name" value="HLH_DNA-bd_sf"/>
</dbReference>
<proteinExistence type="predicted"/>
<feature type="domain" description="BHLH" evidence="5">
    <location>
        <begin position="1"/>
        <end position="44"/>
    </location>
</feature>
<dbReference type="SUPFAM" id="SSF47459">
    <property type="entry name" value="HLH, helix-loop-helix DNA-binding domain"/>
    <property type="match status" value="1"/>
</dbReference>
<keyword evidence="2" id="KW-0805">Transcription regulation</keyword>
<keyword evidence="7" id="KW-1185">Reference proteome</keyword>
<evidence type="ECO:0000256" key="1">
    <source>
        <dbReference type="ARBA" id="ARBA00004123"/>
    </source>
</evidence>
<reference evidence="6 7" key="1">
    <citation type="journal article" date="2020" name="Mol. Plant">
        <title>The Chromosome-Based Rubber Tree Genome Provides New Insights into Spurge Genome Evolution and Rubber Biosynthesis.</title>
        <authorList>
            <person name="Liu J."/>
            <person name="Shi C."/>
            <person name="Shi C.C."/>
            <person name="Li W."/>
            <person name="Zhang Q.J."/>
            <person name="Zhang Y."/>
            <person name="Li K."/>
            <person name="Lu H.F."/>
            <person name="Shi C."/>
            <person name="Zhu S.T."/>
            <person name="Xiao Z.Y."/>
            <person name="Nan H."/>
            <person name="Yue Y."/>
            <person name="Zhu X.G."/>
            <person name="Wu Y."/>
            <person name="Hong X.N."/>
            <person name="Fan G.Y."/>
            <person name="Tong Y."/>
            <person name="Zhang D."/>
            <person name="Mao C.L."/>
            <person name="Liu Y.L."/>
            <person name="Hao S.J."/>
            <person name="Liu W.Q."/>
            <person name="Lv M.Q."/>
            <person name="Zhang H.B."/>
            <person name="Liu Y."/>
            <person name="Hu-Tang G.R."/>
            <person name="Wang J.P."/>
            <person name="Wang J.H."/>
            <person name="Sun Y.H."/>
            <person name="Ni S.B."/>
            <person name="Chen W.B."/>
            <person name="Zhang X.C."/>
            <person name="Jiao Y.N."/>
            <person name="Eichler E.E."/>
            <person name="Li G.H."/>
            <person name="Liu X."/>
            <person name="Gao L.Z."/>
        </authorList>
    </citation>
    <scope>NUCLEOTIDE SEQUENCE [LARGE SCALE GENOMIC DNA]</scope>
    <source>
        <strain evidence="7">cv. GT1</strain>
        <tissue evidence="6">Leaf</tissue>
    </source>
</reference>
<dbReference type="InterPro" id="IPR011598">
    <property type="entry name" value="bHLH_dom"/>
</dbReference>
<accession>A0A6A6M3X1</accession>
<evidence type="ECO:0000259" key="5">
    <source>
        <dbReference type="PROSITE" id="PS50888"/>
    </source>
</evidence>
<dbReference type="GO" id="GO:0000976">
    <property type="term" value="F:transcription cis-regulatory region binding"/>
    <property type="evidence" value="ECO:0007669"/>
    <property type="project" value="UniProtKB-ARBA"/>
</dbReference>
<protein>
    <recommendedName>
        <fullName evidence="5">BHLH domain-containing protein</fullName>
    </recommendedName>
</protein>
<organism evidence="6 7">
    <name type="scientific">Hevea brasiliensis</name>
    <name type="common">Para rubber tree</name>
    <name type="synonym">Siphonia brasiliensis</name>
    <dbReference type="NCBI Taxonomy" id="3981"/>
    <lineage>
        <taxon>Eukaryota</taxon>
        <taxon>Viridiplantae</taxon>
        <taxon>Streptophyta</taxon>
        <taxon>Embryophyta</taxon>
        <taxon>Tracheophyta</taxon>
        <taxon>Spermatophyta</taxon>
        <taxon>Magnoliopsida</taxon>
        <taxon>eudicotyledons</taxon>
        <taxon>Gunneridae</taxon>
        <taxon>Pentapetalae</taxon>
        <taxon>rosids</taxon>
        <taxon>fabids</taxon>
        <taxon>Malpighiales</taxon>
        <taxon>Euphorbiaceae</taxon>
        <taxon>Crotonoideae</taxon>
        <taxon>Micrandreae</taxon>
        <taxon>Hevea</taxon>
    </lineage>
</organism>
<sequence length="100" mass="10817">MARESNRLPVLEDRVRALSRLVPGCRKTSFTSLLEETSDYIAALEMQVKAMTALTEILAAGGVAPTKSQLGGGVKLDLEGSGGWVLGKFHFLIEELTRVL</sequence>
<dbReference type="InterPro" id="IPR044660">
    <property type="entry name" value="IBH1-like"/>
</dbReference>
<evidence type="ECO:0000313" key="7">
    <source>
        <dbReference type="Proteomes" id="UP000467840"/>
    </source>
</evidence>
<dbReference type="PANTHER" id="PTHR33124">
    <property type="entry name" value="TRANSCRIPTION FACTOR IBH1-LIKE 1"/>
    <property type="match status" value="1"/>
</dbReference>
<dbReference type="PANTHER" id="PTHR33124:SF41">
    <property type="entry name" value="TRANSCRIPTION FACTOR BHLH149"/>
    <property type="match status" value="1"/>
</dbReference>
<evidence type="ECO:0000256" key="4">
    <source>
        <dbReference type="ARBA" id="ARBA00023242"/>
    </source>
</evidence>
<dbReference type="AlphaFoldDB" id="A0A6A6M3X1"/>
<dbReference type="EMBL" id="JAAGAX010000008">
    <property type="protein sequence ID" value="KAF2307315.1"/>
    <property type="molecule type" value="Genomic_DNA"/>
</dbReference>
<gene>
    <name evidence="6" type="ORF">GH714_026301</name>
</gene>
<keyword evidence="3" id="KW-0804">Transcription</keyword>
<dbReference type="InterPro" id="IPR044549">
    <property type="entry name" value="bHLH_AtIBH1-like"/>
</dbReference>
<evidence type="ECO:0000256" key="3">
    <source>
        <dbReference type="ARBA" id="ARBA00023163"/>
    </source>
</evidence>
<dbReference type="PROSITE" id="PS50888">
    <property type="entry name" value="BHLH"/>
    <property type="match status" value="1"/>
</dbReference>
<evidence type="ECO:0000313" key="6">
    <source>
        <dbReference type="EMBL" id="KAF2307315.1"/>
    </source>
</evidence>
<evidence type="ECO:0000256" key="2">
    <source>
        <dbReference type="ARBA" id="ARBA00023015"/>
    </source>
</evidence>
<dbReference type="GO" id="GO:0005634">
    <property type="term" value="C:nucleus"/>
    <property type="evidence" value="ECO:0007669"/>
    <property type="project" value="UniProtKB-SubCell"/>
</dbReference>
<comment type="subcellular location">
    <subcellularLocation>
        <location evidence="1">Nucleus</location>
    </subcellularLocation>
</comment>
<dbReference type="CDD" id="cd11444">
    <property type="entry name" value="bHLH_AtIBH1_like"/>
    <property type="match status" value="1"/>
</dbReference>
<comment type="caution">
    <text evidence="6">The sequence shown here is derived from an EMBL/GenBank/DDBJ whole genome shotgun (WGS) entry which is preliminary data.</text>
</comment>
<dbReference type="Proteomes" id="UP000467840">
    <property type="component" value="Chromosome 9"/>
</dbReference>
<dbReference type="GO" id="GO:0046983">
    <property type="term" value="F:protein dimerization activity"/>
    <property type="evidence" value="ECO:0007669"/>
    <property type="project" value="InterPro"/>
</dbReference>
<keyword evidence="4" id="KW-0539">Nucleus</keyword>
<dbReference type="GO" id="GO:0006355">
    <property type="term" value="P:regulation of DNA-templated transcription"/>
    <property type="evidence" value="ECO:0007669"/>
    <property type="project" value="InterPro"/>
</dbReference>